<reference evidence="8" key="1">
    <citation type="journal article" date="2023" name="Mol. Phylogenet. Evol.">
        <title>Genome-scale phylogeny and comparative genomics of the fungal order Sordariales.</title>
        <authorList>
            <person name="Hensen N."/>
            <person name="Bonometti L."/>
            <person name="Westerberg I."/>
            <person name="Brannstrom I.O."/>
            <person name="Guillou S."/>
            <person name="Cros-Aarteil S."/>
            <person name="Calhoun S."/>
            <person name="Haridas S."/>
            <person name="Kuo A."/>
            <person name="Mondo S."/>
            <person name="Pangilinan J."/>
            <person name="Riley R."/>
            <person name="LaButti K."/>
            <person name="Andreopoulos B."/>
            <person name="Lipzen A."/>
            <person name="Chen C."/>
            <person name="Yan M."/>
            <person name="Daum C."/>
            <person name="Ng V."/>
            <person name="Clum A."/>
            <person name="Steindorff A."/>
            <person name="Ohm R.A."/>
            <person name="Martin F."/>
            <person name="Silar P."/>
            <person name="Natvig D.O."/>
            <person name="Lalanne C."/>
            <person name="Gautier V."/>
            <person name="Ament-Velasquez S.L."/>
            <person name="Kruys A."/>
            <person name="Hutchinson M.I."/>
            <person name="Powell A.J."/>
            <person name="Barry K."/>
            <person name="Miller A.N."/>
            <person name="Grigoriev I.V."/>
            <person name="Debuchy R."/>
            <person name="Gladieux P."/>
            <person name="Hiltunen Thoren M."/>
            <person name="Johannesson H."/>
        </authorList>
    </citation>
    <scope>NUCLEOTIDE SEQUENCE</scope>
    <source>
        <strain evidence="8">FGSC 1904</strain>
    </source>
</reference>
<protein>
    <submittedName>
        <fullName evidence="8">Aspartic peptidase domain-containing protein</fullName>
    </submittedName>
</protein>
<comment type="similarity">
    <text evidence="1">Belongs to the peptidase A1 family.</text>
</comment>
<dbReference type="PANTHER" id="PTHR47966">
    <property type="entry name" value="BETA-SITE APP-CLEAVING ENZYME, ISOFORM A-RELATED"/>
    <property type="match status" value="1"/>
</dbReference>
<dbReference type="PROSITE" id="PS51767">
    <property type="entry name" value="PEPTIDASE_A1"/>
    <property type="match status" value="1"/>
</dbReference>
<dbReference type="InterPro" id="IPR021109">
    <property type="entry name" value="Peptidase_aspartic_dom_sf"/>
</dbReference>
<dbReference type="PANTHER" id="PTHR47966:SF2">
    <property type="entry name" value="ASPERGILLOPEPSIN-1-RELATED"/>
    <property type="match status" value="1"/>
</dbReference>
<feature type="domain" description="Peptidase A1" evidence="7">
    <location>
        <begin position="167"/>
        <end position="663"/>
    </location>
</feature>
<dbReference type="CDD" id="cd06097">
    <property type="entry name" value="Aspergillopepsin_like"/>
    <property type="match status" value="1"/>
</dbReference>
<feature type="compositionally biased region" description="Basic and acidic residues" evidence="5">
    <location>
        <begin position="61"/>
        <end position="87"/>
    </location>
</feature>
<dbReference type="Gene3D" id="2.40.70.10">
    <property type="entry name" value="Acid Proteases"/>
    <property type="match status" value="3"/>
</dbReference>
<keyword evidence="2" id="KW-0645">Protease</keyword>
<gene>
    <name evidence="8" type="ORF">B0T20DRAFT_478551</name>
</gene>
<evidence type="ECO:0000256" key="5">
    <source>
        <dbReference type="SAM" id="MobiDB-lite"/>
    </source>
</evidence>
<evidence type="ECO:0000256" key="1">
    <source>
        <dbReference type="ARBA" id="ARBA00007447"/>
    </source>
</evidence>
<dbReference type="InterPro" id="IPR001461">
    <property type="entry name" value="Aspartic_peptidase_A1"/>
</dbReference>
<organism evidence="8 9">
    <name type="scientific">Sordaria brevicollis</name>
    <dbReference type="NCBI Taxonomy" id="83679"/>
    <lineage>
        <taxon>Eukaryota</taxon>
        <taxon>Fungi</taxon>
        <taxon>Dikarya</taxon>
        <taxon>Ascomycota</taxon>
        <taxon>Pezizomycotina</taxon>
        <taxon>Sordariomycetes</taxon>
        <taxon>Sordariomycetidae</taxon>
        <taxon>Sordariales</taxon>
        <taxon>Sordariaceae</taxon>
        <taxon>Sordaria</taxon>
    </lineage>
</organism>
<dbReference type="GO" id="GO:0004190">
    <property type="term" value="F:aspartic-type endopeptidase activity"/>
    <property type="evidence" value="ECO:0007669"/>
    <property type="project" value="UniProtKB-KW"/>
</dbReference>
<dbReference type="InterPro" id="IPR033121">
    <property type="entry name" value="PEPTIDASE_A1"/>
</dbReference>
<dbReference type="Pfam" id="PF00026">
    <property type="entry name" value="Asp"/>
    <property type="match status" value="3"/>
</dbReference>
<sequence>MLYPQTIASLGTLLLVAQASTTLAQPTRHAHHHKHHLRRDVAAKHPLRVLTDTPEVLWSEHGAHESSLKKRGSQDDDGKGRKEEREGSTFTIRQVKNPHFEGKGRVQRNGLSALIHAYAKYGVEPTPKIKKAMKLNPAFREYQEQLQKRGDITATVAAIPPPGNYEYVSPVEIGTPPQTVWMNIDTGSADFWVVSTDTPRYQTRGHAIYDPKSSNTSVLIPDLNWRITYADGSGAHGIVYQDLVSIDDVLSFPEQVVQSATSISWDFTTDPYVSGIMGLGMSAGNTVSESMYKDVEDRTGVKILTFMDNVREQLKEPVFTADLKDNAEGSYGFGFINETEYKGEIGYVPVMEDGIFWEFEIGGYVIGVDKEETKEVVGSMSAGEQISTTIQSSQPMTSGPAATSSVQDTQDQDESSMTIQPGSSTVSSSASPSSIPSAQAQDDDDDNTLLETTNSTAIPRRSIKAHTAGQRISYPFTTIADTGTTLLLLPDRIVADYYSTIPRAYYSNEWAGYLFPCSYTPSLPDWSFLLGSAPEAFEAASEAAPSAASSASSSATSNTASVAVSSAPSSSAAASVTDSKAEPKLDIGPEPTAQGEEPKEEQTGFYYKGTVPGRYMNYGEVNATWCYGGMQSSEDIGFSIFGDVLLKAQFVVFDLGGMRVGFAEKELTDGVAGGKVREY</sequence>
<comment type="caution">
    <text evidence="8">The sequence shown here is derived from an EMBL/GenBank/DDBJ whole genome shotgun (WGS) entry which is preliminary data.</text>
</comment>
<evidence type="ECO:0000313" key="9">
    <source>
        <dbReference type="Proteomes" id="UP001281003"/>
    </source>
</evidence>
<dbReference type="InterPro" id="IPR034163">
    <property type="entry name" value="Aspergillopepsin-like_cat_dom"/>
</dbReference>
<evidence type="ECO:0000259" key="7">
    <source>
        <dbReference type="PROSITE" id="PS51767"/>
    </source>
</evidence>
<dbReference type="PRINTS" id="PR00792">
    <property type="entry name" value="PEPSIN"/>
</dbReference>
<reference evidence="8" key="2">
    <citation type="submission" date="2023-07" db="EMBL/GenBank/DDBJ databases">
        <authorList>
            <consortium name="Lawrence Berkeley National Laboratory"/>
            <person name="Haridas S."/>
            <person name="Hensen N."/>
            <person name="Bonometti L."/>
            <person name="Westerberg I."/>
            <person name="Brannstrom I.O."/>
            <person name="Guillou S."/>
            <person name="Cros-Aarteil S."/>
            <person name="Calhoun S."/>
            <person name="Kuo A."/>
            <person name="Mondo S."/>
            <person name="Pangilinan J."/>
            <person name="Riley R."/>
            <person name="LaButti K."/>
            <person name="Andreopoulos B."/>
            <person name="Lipzen A."/>
            <person name="Chen C."/>
            <person name="Yanf M."/>
            <person name="Daum C."/>
            <person name="Ng V."/>
            <person name="Clum A."/>
            <person name="Steindorff A."/>
            <person name="Ohm R."/>
            <person name="Martin F."/>
            <person name="Silar P."/>
            <person name="Natvig D."/>
            <person name="Lalanne C."/>
            <person name="Gautier V."/>
            <person name="Ament-velasquez S.L."/>
            <person name="Kruys A."/>
            <person name="Hutchinson M.I."/>
            <person name="Powell A.J."/>
            <person name="Barry K."/>
            <person name="Miller A.N."/>
            <person name="Grigoriev I.V."/>
            <person name="Debuchy R."/>
            <person name="Gladieux P."/>
            <person name="Thoren M.H."/>
            <person name="Johannesson H."/>
        </authorList>
    </citation>
    <scope>NUCLEOTIDE SEQUENCE</scope>
    <source>
        <strain evidence="8">FGSC 1904</strain>
    </source>
</reference>
<evidence type="ECO:0000256" key="4">
    <source>
        <dbReference type="ARBA" id="ARBA00022801"/>
    </source>
</evidence>
<feature type="chain" id="PRO_5041970852" evidence="6">
    <location>
        <begin position="25"/>
        <end position="679"/>
    </location>
</feature>
<dbReference type="AlphaFoldDB" id="A0AAE0PG21"/>
<feature type="region of interest" description="Disordered" evidence="5">
    <location>
        <begin position="387"/>
        <end position="454"/>
    </location>
</feature>
<keyword evidence="9" id="KW-1185">Reference proteome</keyword>
<proteinExistence type="inferred from homology"/>
<name>A0AAE0PG21_SORBR</name>
<dbReference type="EMBL" id="JAUTDP010000005">
    <property type="protein sequence ID" value="KAK3399192.1"/>
    <property type="molecule type" value="Genomic_DNA"/>
</dbReference>
<feature type="region of interest" description="Disordered" evidence="5">
    <location>
        <begin position="573"/>
        <end position="604"/>
    </location>
</feature>
<evidence type="ECO:0000256" key="6">
    <source>
        <dbReference type="SAM" id="SignalP"/>
    </source>
</evidence>
<evidence type="ECO:0000256" key="3">
    <source>
        <dbReference type="ARBA" id="ARBA00022750"/>
    </source>
</evidence>
<feature type="compositionally biased region" description="Polar residues" evidence="5">
    <location>
        <begin position="387"/>
        <end position="419"/>
    </location>
</feature>
<keyword evidence="6" id="KW-0732">Signal</keyword>
<dbReference type="SUPFAM" id="SSF50630">
    <property type="entry name" value="Acid proteases"/>
    <property type="match status" value="3"/>
</dbReference>
<evidence type="ECO:0000313" key="8">
    <source>
        <dbReference type="EMBL" id="KAK3399192.1"/>
    </source>
</evidence>
<evidence type="ECO:0000256" key="2">
    <source>
        <dbReference type="ARBA" id="ARBA00022670"/>
    </source>
</evidence>
<feature type="compositionally biased region" description="Low complexity" evidence="5">
    <location>
        <begin position="420"/>
        <end position="440"/>
    </location>
</feature>
<feature type="region of interest" description="Disordered" evidence="5">
    <location>
        <begin position="60"/>
        <end position="90"/>
    </location>
</feature>
<keyword evidence="4" id="KW-0378">Hydrolase</keyword>
<keyword evidence="3" id="KW-0064">Aspartyl protease</keyword>
<dbReference type="GO" id="GO:0006508">
    <property type="term" value="P:proteolysis"/>
    <property type="evidence" value="ECO:0007669"/>
    <property type="project" value="UniProtKB-KW"/>
</dbReference>
<dbReference type="Proteomes" id="UP001281003">
    <property type="component" value="Unassembled WGS sequence"/>
</dbReference>
<feature type="signal peptide" evidence="6">
    <location>
        <begin position="1"/>
        <end position="24"/>
    </location>
</feature>
<accession>A0AAE0PG21</accession>